<dbReference type="OrthoDB" id="1777523at2"/>
<sequence>MKNKGRSFDQMVFNKKPKKAWGLKEDETVVESPRDDYEDAIVSEVEPDLPQSEVDQLNHKVDHPLEKNNHDRLPIENQRAELTNQSDDKNLNDEIVIKADHKDITTLEKIIAKIQAEKEELAFENDRLKFHNSEMKEIIVAMGLTGKMELLENYKNESEKKDFIIKKLENKLNDNQAYIENLKTNLFSGINQLFEQKPMQTLQIEEIKIENISKIPGESEESIENKVLNLKSEGKSPRQIASITNLTTIKIDEILKKHERVEKHA</sequence>
<reference evidence="2 3" key="1">
    <citation type="submission" date="2015-09" db="EMBL/GenBank/DDBJ databases">
        <title>Genome sequence of Acetobacterium wieringae DSM 1911.</title>
        <authorList>
            <person name="Poehlein A."/>
            <person name="Bengelsdorf F.R."/>
            <person name="Schiel-Bengelsdorf B."/>
            <person name="Duerre P."/>
            <person name="Daniel R."/>
        </authorList>
    </citation>
    <scope>NUCLEOTIDE SEQUENCE [LARGE SCALE GENOMIC DNA]</scope>
    <source>
        <strain evidence="2 3">DSM 1911</strain>
    </source>
</reference>
<proteinExistence type="predicted"/>
<keyword evidence="1" id="KW-0175">Coiled coil</keyword>
<dbReference type="RefSeq" id="WP_070370367.1">
    <property type="nucleotide sequence ID" value="NZ_LKEU01000020.1"/>
</dbReference>
<comment type="caution">
    <text evidence="2">The sequence shown here is derived from an EMBL/GenBank/DDBJ whole genome shotgun (WGS) entry which is preliminary data.</text>
</comment>
<dbReference type="STRING" id="52694.ACWI_10260"/>
<dbReference type="AlphaFoldDB" id="A0A1F2PLH2"/>
<dbReference type="Proteomes" id="UP000176244">
    <property type="component" value="Unassembled WGS sequence"/>
</dbReference>
<gene>
    <name evidence="2" type="ORF">ACWI_10260</name>
</gene>
<evidence type="ECO:0000313" key="3">
    <source>
        <dbReference type="Proteomes" id="UP000176244"/>
    </source>
</evidence>
<dbReference type="EMBL" id="LKEU01000020">
    <property type="protein sequence ID" value="OFV71526.1"/>
    <property type="molecule type" value="Genomic_DNA"/>
</dbReference>
<feature type="coiled-coil region" evidence="1">
    <location>
        <begin position="104"/>
        <end position="185"/>
    </location>
</feature>
<name>A0A1F2PLH2_9FIRM</name>
<protein>
    <submittedName>
        <fullName evidence="2">Uncharacterized protein</fullName>
    </submittedName>
</protein>
<accession>A0A1F2PLH2</accession>
<evidence type="ECO:0000256" key="1">
    <source>
        <dbReference type="SAM" id="Coils"/>
    </source>
</evidence>
<organism evidence="2 3">
    <name type="scientific">Acetobacterium wieringae</name>
    <dbReference type="NCBI Taxonomy" id="52694"/>
    <lineage>
        <taxon>Bacteria</taxon>
        <taxon>Bacillati</taxon>
        <taxon>Bacillota</taxon>
        <taxon>Clostridia</taxon>
        <taxon>Eubacteriales</taxon>
        <taxon>Eubacteriaceae</taxon>
        <taxon>Acetobacterium</taxon>
    </lineage>
</organism>
<evidence type="ECO:0000313" key="2">
    <source>
        <dbReference type="EMBL" id="OFV71526.1"/>
    </source>
</evidence>